<dbReference type="Pfam" id="PF13671">
    <property type="entry name" value="AAA_33"/>
    <property type="match status" value="1"/>
</dbReference>
<comment type="caution">
    <text evidence="1">The sequence shown here is derived from an EMBL/GenBank/DDBJ whole genome shotgun (WGS) entry which is preliminary data.</text>
</comment>
<protein>
    <recommendedName>
        <fullName evidence="3">UDP-N-acetylglucosamine kinase</fullName>
    </recommendedName>
</protein>
<dbReference type="EMBL" id="QGNA01000001">
    <property type="protein sequence ID" value="PWS39123.1"/>
    <property type="molecule type" value="Genomic_DNA"/>
</dbReference>
<dbReference type="PANTHER" id="PTHR39206:SF1">
    <property type="entry name" value="SLL8004 PROTEIN"/>
    <property type="match status" value="1"/>
</dbReference>
<evidence type="ECO:0000313" key="1">
    <source>
        <dbReference type="EMBL" id="PWS39123.1"/>
    </source>
</evidence>
<proteinExistence type="predicted"/>
<dbReference type="PANTHER" id="PTHR39206">
    <property type="entry name" value="SLL8004 PROTEIN"/>
    <property type="match status" value="1"/>
</dbReference>
<sequence length="265" mass="28482">MATDAGRLWWARTARCAAARRRARSTRWVPSCRPRPPATAGPSGSWRRATGACACWTNCGRRWWRKVAEAAPILWLIAGPNGVGKTTYARRYLRTAAGTERFVNLDELARGLSPLTQTPDAQTATRAARLVLTLVEEGIAARRSFALETTLAGLTHLRTVQSAKSAGFGVNLLFCILPDVGLALRRIADRVAAGGHAVPEADARRRFPRACANFARYAAACDLWRILDTQLAEPRLVASGPPSAIADPALLAGLPAPLKQAVTPG</sequence>
<gene>
    <name evidence="1" type="ORF">DFH01_07750</name>
</gene>
<evidence type="ECO:0008006" key="3">
    <source>
        <dbReference type="Google" id="ProtNLM"/>
    </source>
</evidence>
<name>A0A317FKN6_9PROT</name>
<dbReference type="InterPro" id="IPR027417">
    <property type="entry name" value="P-loop_NTPase"/>
</dbReference>
<dbReference type="SUPFAM" id="SSF52540">
    <property type="entry name" value="P-loop containing nucleoside triphosphate hydrolases"/>
    <property type="match status" value="1"/>
</dbReference>
<organism evidence="1 2">
    <name type="scientific">Falsiroseomonas bella</name>
    <dbReference type="NCBI Taxonomy" id="2184016"/>
    <lineage>
        <taxon>Bacteria</taxon>
        <taxon>Pseudomonadati</taxon>
        <taxon>Pseudomonadota</taxon>
        <taxon>Alphaproteobacteria</taxon>
        <taxon>Acetobacterales</taxon>
        <taxon>Roseomonadaceae</taxon>
        <taxon>Falsiroseomonas</taxon>
    </lineage>
</organism>
<keyword evidence="2" id="KW-1185">Reference proteome</keyword>
<dbReference type="Proteomes" id="UP000245765">
    <property type="component" value="Unassembled WGS sequence"/>
</dbReference>
<accession>A0A317FKN6</accession>
<evidence type="ECO:0000313" key="2">
    <source>
        <dbReference type="Proteomes" id="UP000245765"/>
    </source>
</evidence>
<dbReference type="AlphaFoldDB" id="A0A317FKN6"/>
<dbReference type="Gene3D" id="3.40.50.300">
    <property type="entry name" value="P-loop containing nucleotide triphosphate hydrolases"/>
    <property type="match status" value="1"/>
</dbReference>
<reference evidence="2" key="1">
    <citation type="submission" date="2018-05" db="EMBL/GenBank/DDBJ databases">
        <authorList>
            <person name="Du Z."/>
            <person name="Wang X."/>
        </authorList>
    </citation>
    <scope>NUCLEOTIDE SEQUENCE [LARGE SCALE GENOMIC DNA]</scope>
    <source>
        <strain evidence="2">CQN31</strain>
    </source>
</reference>